<name>A0A017RSK2_9CLOT</name>
<dbReference type="InterPro" id="IPR029064">
    <property type="entry name" value="Ribosomal_eL30-like_sf"/>
</dbReference>
<evidence type="ECO:0000259" key="1">
    <source>
        <dbReference type="Pfam" id="PF01248"/>
    </source>
</evidence>
<dbReference type="AlphaFoldDB" id="A0A017RSK2"/>
<dbReference type="GO" id="GO:0005840">
    <property type="term" value="C:ribosome"/>
    <property type="evidence" value="ECO:0007669"/>
    <property type="project" value="UniProtKB-KW"/>
</dbReference>
<reference evidence="2 3" key="1">
    <citation type="journal article" date="2014" name="Genome Announc.">
        <title>Draft Genome Sequence of Fervidicella metallireducens Strain AeBT, an Iron-Reducing Thermoanaerobe from the Great Artesian Basin.</title>
        <authorList>
            <person name="Patel B.K."/>
        </authorList>
    </citation>
    <scope>NUCLEOTIDE SEQUENCE [LARGE SCALE GENOMIC DNA]</scope>
    <source>
        <strain evidence="2 3">AeB</strain>
    </source>
</reference>
<dbReference type="EMBL" id="AZQP01000050">
    <property type="protein sequence ID" value="EYE87541.1"/>
    <property type="molecule type" value="Genomic_DNA"/>
</dbReference>
<dbReference type="Proteomes" id="UP000019681">
    <property type="component" value="Unassembled WGS sequence"/>
</dbReference>
<dbReference type="SUPFAM" id="SSF55315">
    <property type="entry name" value="L30e-like"/>
    <property type="match status" value="1"/>
</dbReference>
<sequence length="80" mass="8811">MDWKLPKSRIVGTKQTLRALKDGIAKKVYIAKDADINIVSSIVNMAKQCNVEIVYIDDMEELGRLCSIDVNAAAACLVND</sequence>
<dbReference type="Pfam" id="PF01248">
    <property type="entry name" value="Ribosomal_L7Ae"/>
    <property type="match status" value="1"/>
</dbReference>
<keyword evidence="2" id="KW-0689">Ribosomal protein</keyword>
<organism evidence="2 3">
    <name type="scientific">Fervidicella metallireducens AeB</name>
    <dbReference type="NCBI Taxonomy" id="1403537"/>
    <lineage>
        <taxon>Bacteria</taxon>
        <taxon>Bacillati</taxon>
        <taxon>Bacillota</taxon>
        <taxon>Clostridia</taxon>
        <taxon>Eubacteriales</taxon>
        <taxon>Clostridiaceae</taxon>
        <taxon>Fervidicella</taxon>
    </lineage>
</organism>
<gene>
    <name evidence="2" type="ORF">Q428_12785</name>
</gene>
<dbReference type="OrthoDB" id="2353623at2"/>
<dbReference type="RefSeq" id="WP_035381286.1">
    <property type="nucleotide sequence ID" value="NZ_AZQP01000050.1"/>
</dbReference>
<comment type="caution">
    <text evidence="2">The sequence shown here is derived from an EMBL/GenBank/DDBJ whole genome shotgun (WGS) entry which is preliminary data.</text>
</comment>
<accession>A0A017RSK2</accession>
<protein>
    <submittedName>
        <fullName evidence="2">50S ribosomal protein L7</fullName>
    </submittedName>
</protein>
<dbReference type="InterPro" id="IPR004038">
    <property type="entry name" value="Ribosomal_eL8/eL30/eS12/Gad45"/>
</dbReference>
<feature type="domain" description="Ribosomal protein eL8/eL30/eS12/Gadd45" evidence="1">
    <location>
        <begin position="10"/>
        <end position="77"/>
    </location>
</feature>
<keyword evidence="3" id="KW-1185">Reference proteome</keyword>
<keyword evidence="2" id="KW-0687">Ribonucleoprotein</keyword>
<proteinExistence type="predicted"/>
<dbReference type="Gene3D" id="3.30.1330.30">
    <property type="match status" value="1"/>
</dbReference>
<evidence type="ECO:0000313" key="3">
    <source>
        <dbReference type="Proteomes" id="UP000019681"/>
    </source>
</evidence>
<dbReference type="STRING" id="1403537.Q428_12785"/>
<evidence type="ECO:0000313" key="2">
    <source>
        <dbReference type="EMBL" id="EYE87541.1"/>
    </source>
</evidence>